<accession>A0A1I1UUF5</accession>
<reference evidence="3" key="1">
    <citation type="submission" date="2016-10" db="EMBL/GenBank/DDBJ databases">
        <authorList>
            <person name="Varghese N."/>
            <person name="Submissions S."/>
        </authorList>
    </citation>
    <scope>NUCLEOTIDE SEQUENCE [LARGE SCALE GENOMIC DNA]</scope>
    <source>
        <strain evidence="3">DSM 7481</strain>
    </source>
</reference>
<dbReference type="STRING" id="32040.SAMN04489710_105237"/>
<dbReference type="AlphaFoldDB" id="A0A1I1UUF5"/>
<evidence type="ECO:0000313" key="2">
    <source>
        <dbReference type="EMBL" id="SFD73298.1"/>
    </source>
</evidence>
<proteinExistence type="predicted"/>
<sequence>MFSRVLPIQRLLHGGPQPAGCGSAAHVRPLSSAAPAATGHPARAQRAPAPQSGPTAGGLPTA</sequence>
<protein>
    <submittedName>
        <fullName evidence="2">Uncharacterized protein</fullName>
    </submittedName>
</protein>
<feature type="region of interest" description="Disordered" evidence="1">
    <location>
        <begin position="12"/>
        <end position="62"/>
    </location>
</feature>
<organism evidence="2 3">
    <name type="scientific">Paracidovorax konjaci</name>
    <dbReference type="NCBI Taxonomy" id="32040"/>
    <lineage>
        <taxon>Bacteria</taxon>
        <taxon>Pseudomonadati</taxon>
        <taxon>Pseudomonadota</taxon>
        <taxon>Betaproteobacteria</taxon>
        <taxon>Burkholderiales</taxon>
        <taxon>Comamonadaceae</taxon>
        <taxon>Paracidovorax</taxon>
    </lineage>
</organism>
<dbReference type="EMBL" id="FOMQ01000005">
    <property type="protein sequence ID" value="SFD73298.1"/>
    <property type="molecule type" value="Genomic_DNA"/>
</dbReference>
<dbReference type="Proteomes" id="UP000199517">
    <property type="component" value="Unassembled WGS sequence"/>
</dbReference>
<keyword evidence="3" id="KW-1185">Reference proteome</keyword>
<name>A0A1I1UUF5_9BURK</name>
<evidence type="ECO:0000256" key="1">
    <source>
        <dbReference type="SAM" id="MobiDB-lite"/>
    </source>
</evidence>
<feature type="compositionally biased region" description="Low complexity" evidence="1">
    <location>
        <begin position="33"/>
        <end position="50"/>
    </location>
</feature>
<evidence type="ECO:0000313" key="3">
    <source>
        <dbReference type="Proteomes" id="UP000199517"/>
    </source>
</evidence>
<gene>
    <name evidence="2" type="ORF">SAMN04489710_105237</name>
</gene>
<dbReference type="RefSeq" id="WP_092951601.1">
    <property type="nucleotide sequence ID" value="NZ_FOMQ01000005.1"/>
</dbReference>